<evidence type="ECO:0000313" key="3">
    <source>
        <dbReference type="Proteomes" id="UP000316225"/>
    </source>
</evidence>
<accession>A0A562NM52</accession>
<evidence type="ECO:0000313" key="2">
    <source>
        <dbReference type="EMBL" id="TWI33203.1"/>
    </source>
</evidence>
<gene>
    <name evidence="2" type="ORF">IQ24_02344</name>
</gene>
<organism evidence="2 3">
    <name type="scientific">Paracoccus sulfuroxidans</name>
    <dbReference type="NCBI Taxonomy" id="384678"/>
    <lineage>
        <taxon>Bacteria</taxon>
        <taxon>Pseudomonadati</taxon>
        <taxon>Pseudomonadota</taxon>
        <taxon>Alphaproteobacteria</taxon>
        <taxon>Rhodobacterales</taxon>
        <taxon>Paracoccaceae</taxon>
        <taxon>Paracoccus</taxon>
    </lineage>
</organism>
<dbReference type="RefSeq" id="WP_145398156.1">
    <property type="nucleotide sequence ID" value="NZ_VLKU01000007.1"/>
</dbReference>
<dbReference type="Proteomes" id="UP000316225">
    <property type="component" value="Unassembled WGS sequence"/>
</dbReference>
<reference evidence="2 3" key="1">
    <citation type="journal article" date="2015" name="Stand. Genomic Sci.">
        <title>Genomic Encyclopedia of Bacterial and Archaeal Type Strains, Phase III: the genomes of soil and plant-associated and newly described type strains.</title>
        <authorList>
            <person name="Whitman W.B."/>
            <person name="Woyke T."/>
            <person name="Klenk H.P."/>
            <person name="Zhou Y."/>
            <person name="Lilburn T.G."/>
            <person name="Beck B.J."/>
            <person name="De Vos P."/>
            <person name="Vandamme P."/>
            <person name="Eisen J.A."/>
            <person name="Garrity G."/>
            <person name="Hugenholtz P."/>
            <person name="Kyrpides N.C."/>
        </authorList>
    </citation>
    <scope>NUCLEOTIDE SEQUENCE [LARGE SCALE GENOMIC DNA]</scope>
    <source>
        <strain evidence="2 3">CGMCC 1.5364</strain>
    </source>
</reference>
<sequence length="132" mass="13748">MTRLTDRRAVLVAVGTAAMAAASGSVTAQSSDISGIVEFENGEAIPKGQISVYLEDPAQQTQARSLSAAEVKSTGGAKTVEFTLAPAPSGRSSAPMQVVAQLQRADGWLLARGSVDYQAGTPVRITLYTVMY</sequence>
<dbReference type="EMBL" id="VLKU01000007">
    <property type="protein sequence ID" value="TWI33203.1"/>
    <property type="molecule type" value="Genomic_DNA"/>
</dbReference>
<keyword evidence="3" id="KW-1185">Reference proteome</keyword>
<proteinExistence type="predicted"/>
<keyword evidence="1" id="KW-0732">Signal</keyword>
<feature type="chain" id="PRO_5022244920" evidence="1">
    <location>
        <begin position="29"/>
        <end position="132"/>
    </location>
</feature>
<dbReference type="OrthoDB" id="7667742at2"/>
<feature type="signal peptide" evidence="1">
    <location>
        <begin position="1"/>
        <end position="28"/>
    </location>
</feature>
<dbReference type="AlphaFoldDB" id="A0A562NM52"/>
<protein>
    <submittedName>
        <fullName evidence="2">Uncharacterized protein</fullName>
    </submittedName>
</protein>
<comment type="caution">
    <text evidence="2">The sequence shown here is derived from an EMBL/GenBank/DDBJ whole genome shotgun (WGS) entry which is preliminary data.</text>
</comment>
<evidence type="ECO:0000256" key="1">
    <source>
        <dbReference type="SAM" id="SignalP"/>
    </source>
</evidence>
<name>A0A562NM52_9RHOB</name>